<reference evidence="15" key="1">
    <citation type="submission" date="2020-04" db="EMBL/GenBank/DDBJ databases">
        <authorList>
            <person name="Alioto T."/>
            <person name="Alioto T."/>
            <person name="Gomez Garrido J."/>
        </authorList>
    </citation>
    <scope>NUCLEOTIDE SEQUENCE</scope>
    <source>
        <strain evidence="15">A484AB</strain>
    </source>
</reference>
<keyword evidence="8" id="KW-1133">Transmembrane helix</keyword>
<feature type="non-terminal residue" evidence="15">
    <location>
        <position position="313"/>
    </location>
</feature>
<evidence type="ECO:0000256" key="6">
    <source>
        <dbReference type="ARBA" id="ARBA00022753"/>
    </source>
</evidence>
<comment type="similarity">
    <text evidence="14">Belongs to the amino acid/polyamine transporter 2 family. SLC38A9 subfamily.</text>
</comment>
<keyword evidence="9" id="KW-0915">Sodium</keyword>
<keyword evidence="3" id="KW-0813">Transport</keyword>
<dbReference type="GO" id="GO:0031902">
    <property type="term" value="C:late endosome membrane"/>
    <property type="evidence" value="ECO:0007669"/>
    <property type="project" value="UniProtKB-SubCell"/>
</dbReference>
<evidence type="ECO:0000256" key="3">
    <source>
        <dbReference type="ARBA" id="ARBA00022448"/>
    </source>
</evidence>
<keyword evidence="12" id="KW-0325">Glycoprotein</keyword>
<dbReference type="Proteomes" id="UP001152795">
    <property type="component" value="Unassembled WGS sequence"/>
</dbReference>
<evidence type="ECO:0000256" key="4">
    <source>
        <dbReference type="ARBA" id="ARBA00022692"/>
    </source>
</evidence>
<evidence type="ECO:0000313" key="16">
    <source>
        <dbReference type="Proteomes" id="UP001152795"/>
    </source>
</evidence>
<evidence type="ECO:0000256" key="5">
    <source>
        <dbReference type="ARBA" id="ARBA00022723"/>
    </source>
</evidence>
<keyword evidence="6" id="KW-0967">Endosome</keyword>
<organism evidence="15 16">
    <name type="scientific">Paramuricea clavata</name>
    <name type="common">Red gorgonian</name>
    <name type="synonym">Violescent sea-whip</name>
    <dbReference type="NCBI Taxonomy" id="317549"/>
    <lineage>
        <taxon>Eukaryota</taxon>
        <taxon>Metazoa</taxon>
        <taxon>Cnidaria</taxon>
        <taxon>Anthozoa</taxon>
        <taxon>Octocorallia</taxon>
        <taxon>Malacalcyonacea</taxon>
        <taxon>Plexauridae</taxon>
        <taxon>Paramuricea</taxon>
    </lineage>
</organism>
<dbReference type="OrthoDB" id="294730at2759"/>
<dbReference type="GO" id="GO:0046872">
    <property type="term" value="F:metal ion binding"/>
    <property type="evidence" value="ECO:0007669"/>
    <property type="project" value="UniProtKB-KW"/>
</dbReference>
<dbReference type="Pfam" id="PF01490">
    <property type="entry name" value="Aa_trans"/>
    <property type="match status" value="1"/>
</dbReference>
<evidence type="ECO:0000313" key="15">
    <source>
        <dbReference type="EMBL" id="CAB4016814.1"/>
    </source>
</evidence>
<evidence type="ECO:0000256" key="10">
    <source>
        <dbReference type="ARBA" id="ARBA00023136"/>
    </source>
</evidence>
<dbReference type="AlphaFoldDB" id="A0A7D9ESJ4"/>
<keyword evidence="13" id="KW-0458">Lysosome</keyword>
<evidence type="ECO:0000256" key="11">
    <source>
        <dbReference type="ARBA" id="ARBA00023157"/>
    </source>
</evidence>
<dbReference type="PANTHER" id="PTHR22950">
    <property type="entry name" value="AMINO ACID TRANSPORTER"/>
    <property type="match status" value="1"/>
</dbReference>
<dbReference type="PANTHER" id="PTHR22950:SF244">
    <property type="entry name" value="NEUTRAL AMINO ACID TRANSPORTER 9"/>
    <property type="match status" value="1"/>
</dbReference>
<evidence type="ECO:0000256" key="1">
    <source>
        <dbReference type="ARBA" id="ARBA00004107"/>
    </source>
</evidence>
<evidence type="ECO:0000256" key="2">
    <source>
        <dbReference type="ARBA" id="ARBA00004155"/>
    </source>
</evidence>
<accession>A0A7D9ESJ4</accession>
<comment type="caution">
    <text evidence="15">The sequence shown here is derived from an EMBL/GenBank/DDBJ whole genome shotgun (WGS) entry which is preliminary data.</text>
</comment>
<dbReference type="InterPro" id="IPR013057">
    <property type="entry name" value="AA_transpt_TM"/>
</dbReference>
<evidence type="ECO:0000256" key="8">
    <source>
        <dbReference type="ARBA" id="ARBA00022989"/>
    </source>
</evidence>
<protein>
    <submittedName>
        <fullName evidence="15">Uncharacterized protein</fullName>
    </submittedName>
</protein>
<dbReference type="GO" id="GO:0015179">
    <property type="term" value="F:L-amino acid transmembrane transporter activity"/>
    <property type="evidence" value="ECO:0007669"/>
    <property type="project" value="TreeGrafter"/>
</dbReference>
<evidence type="ECO:0000256" key="12">
    <source>
        <dbReference type="ARBA" id="ARBA00023180"/>
    </source>
</evidence>
<evidence type="ECO:0000256" key="9">
    <source>
        <dbReference type="ARBA" id="ARBA00023053"/>
    </source>
</evidence>
<keyword evidence="11" id="KW-1015">Disulfide bond</keyword>
<comment type="subcellular location">
    <subcellularLocation>
        <location evidence="1">Late endosome membrane</location>
        <topology evidence="1">Multi-pass membrane protein</topology>
    </subcellularLocation>
    <subcellularLocation>
        <location evidence="2">Lysosome membrane</location>
        <topology evidence="2">Multi-pass membrane protein</topology>
    </subcellularLocation>
</comment>
<keyword evidence="5" id="KW-0479">Metal-binding</keyword>
<keyword evidence="4" id="KW-0812">Transmembrane</keyword>
<sequence>KAHPINTTSINGSTGVFCAADGMSKLTEADKGFFDYWDKQKTVPFFLVIIIFPLMNIKSPTFFTKFNALGTICVIYVIVFTIYKAAKWGIHVEFSNSHSLHYVEQIKSSFPALSGTLTLAFFIHNCVLSITRYQKYPKNNDRDVFLAYVLVGLTYSLVGFVFYLAYPKNKSSCIDQILLENFSPSDGMAFGVRLVFLFQLITVLPLLVYIIRIQIMNFFFGNPYPSFLHIFLLNVFLVIMSVLFACFYPHVGNIIRFTGALCGLTYVYALPPIIYIIQKRNERKLTIIAGLLHCGIIGIGILNFIGQVIISAV</sequence>
<keyword evidence="16" id="KW-1185">Reference proteome</keyword>
<dbReference type="EMBL" id="CACRXK020009268">
    <property type="protein sequence ID" value="CAB4016814.1"/>
    <property type="molecule type" value="Genomic_DNA"/>
</dbReference>
<gene>
    <name evidence="15" type="ORF">PACLA_8A067829</name>
</gene>
<proteinExistence type="inferred from homology"/>
<keyword evidence="7" id="KW-0029">Amino-acid transport</keyword>
<keyword evidence="10" id="KW-0472">Membrane</keyword>
<evidence type="ECO:0000256" key="7">
    <source>
        <dbReference type="ARBA" id="ARBA00022970"/>
    </source>
</evidence>
<evidence type="ECO:0000256" key="13">
    <source>
        <dbReference type="ARBA" id="ARBA00023228"/>
    </source>
</evidence>
<evidence type="ECO:0000256" key="14">
    <source>
        <dbReference type="ARBA" id="ARBA00038442"/>
    </source>
</evidence>
<dbReference type="GO" id="GO:0005765">
    <property type="term" value="C:lysosomal membrane"/>
    <property type="evidence" value="ECO:0007669"/>
    <property type="project" value="UniProtKB-SubCell"/>
</dbReference>
<name>A0A7D9ESJ4_PARCT</name>